<name>A0A6J6K3V6_9ZZZZ</name>
<accession>A0A6J6K3V6</accession>
<dbReference type="InterPro" id="IPR006917">
    <property type="entry name" value="SOUL_heme-bd"/>
</dbReference>
<dbReference type="SUPFAM" id="SSF55136">
    <property type="entry name" value="Probable bacterial effector-binding domain"/>
    <property type="match status" value="1"/>
</dbReference>
<evidence type="ECO:0000313" key="1">
    <source>
        <dbReference type="EMBL" id="CAB4644427.1"/>
    </source>
</evidence>
<reference evidence="1" key="1">
    <citation type="submission" date="2020-05" db="EMBL/GenBank/DDBJ databases">
        <authorList>
            <person name="Chiriac C."/>
            <person name="Salcher M."/>
            <person name="Ghai R."/>
            <person name="Kavagutti S V."/>
        </authorList>
    </citation>
    <scope>NUCLEOTIDE SEQUENCE</scope>
</reference>
<proteinExistence type="predicted"/>
<dbReference type="InterPro" id="IPR011256">
    <property type="entry name" value="Reg_factor_effector_dom_sf"/>
</dbReference>
<dbReference type="EMBL" id="CAEZVY010000080">
    <property type="protein sequence ID" value="CAB4644427.1"/>
    <property type="molecule type" value="Genomic_DNA"/>
</dbReference>
<dbReference type="PANTHER" id="PTHR11220">
    <property type="entry name" value="HEME-BINDING PROTEIN-RELATED"/>
    <property type="match status" value="1"/>
</dbReference>
<dbReference type="Pfam" id="PF04832">
    <property type="entry name" value="SOUL"/>
    <property type="match status" value="1"/>
</dbReference>
<dbReference type="PANTHER" id="PTHR11220:SF1">
    <property type="entry name" value="HEME-BINDING PROTEIN 2"/>
    <property type="match status" value="1"/>
</dbReference>
<dbReference type="AlphaFoldDB" id="A0A6J6K3V6"/>
<dbReference type="Gene3D" id="3.20.80.10">
    <property type="entry name" value="Regulatory factor, effector binding domain"/>
    <property type="match status" value="1"/>
</dbReference>
<sequence length="180" mass="19229">MVQIQSYTVVRALGPGAELRHYPAHTLISCDVGGDFDSAGSRGFGPLVRYISGANQQGQQIAMTSPVIHAPRSQASHTISFVLPEGMNPADAPRPADGRVEVHEVSPRLVAARRFAGGWSKERAHQKEQALMGLLASAGLTPSGAVFFARYDPPWKPGLLRRNEALVEVVEPSTVGHSVA</sequence>
<organism evidence="1">
    <name type="scientific">freshwater metagenome</name>
    <dbReference type="NCBI Taxonomy" id="449393"/>
    <lineage>
        <taxon>unclassified sequences</taxon>
        <taxon>metagenomes</taxon>
        <taxon>ecological metagenomes</taxon>
    </lineage>
</organism>
<gene>
    <name evidence="1" type="ORF">UFOPK2158_00841</name>
</gene>
<protein>
    <submittedName>
        <fullName evidence="1">Unannotated protein</fullName>
    </submittedName>
</protein>